<dbReference type="InterPro" id="IPR041577">
    <property type="entry name" value="RT_RNaseH_2"/>
</dbReference>
<dbReference type="SUPFAM" id="SSF56672">
    <property type="entry name" value="DNA/RNA polymerases"/>
    <property type="match status" value="1"/>
</dbReference>
<name>A0A388LA45_CHABU</name>
<dbReference type="STRING" id="69332.A0A388LA45"/>
<dbReference type="PANTHER" id="PTHR34072:SF52">
    <property type="entry name" value="RIBONUCLEASE H"/>
    <property type="match status" value="1"/>
</dbReference>
<dbReference type="PANTHER" id="PTHR34072">
    <property type="entry name" value="ENZYMATIC POLYPROTEIN-RELATED"/>
    <property type="match status" value="1"/>
</dbReference>
<proteinExistence type="predicted"/>
<gene>
    <name evidence="2" type="ORF">CBR_g28870</name>
</gene>
<protein>
    <recommendedName>
        <fullName evidence="1">Reverse transcriptase/retrotransposon-derived protein RNase H-like domain-containing protein</fullName>
    </recommendedName>
</protein>
<dbReference type="InterPro" id="IPR043502">
    <property type="entry name" value="DNA/RNA_pol_sf"/>
</dbReference>
<keyword evidence="3" id="KW-1185">Reference proteome</keyword>
<dbReference type="OrthoDB" id="10055717at2759"/>
<dbReference type="Gene3D" id="3.10.20.370">
    <property type="match status" value="1"/>
</dbReference>
<dbReference type="FunFam" id="3.10.20.370:FF:000001">
    <property type="entry name" value="Retrovirus-related Pol polyprotein from transposon 17.6-like protein"/>
    <property type="match status" value="1"/>
</dbReference>
<sequence length="270" mass="30696">MIRDGGTMEWTEDREAAVQTLKDVLTFDQVTLAAPCFNDEVGRPFILETDRGPLVVGGVLIQGSEEGRERPIRFESRTLNYAERGYSQFKKEVLAILHCLQTFQAYLFGRRFIVRIDPTNVVGALKNYKPIDLTVDRWINFIRQFDYKVEQIAGLRNRADGLSRVCITPEGIEDEEPIDAFLEYEGGTLVVDNEMTSPACMPAQLLIQTLEKETHVVVAELREGPVTMIRRKDEKDSWGATMGLKEELMAMTVEGGRDAVMWLVESWTQK</sequence>
<reference evidence="2 3" key="1">
    <citation type="journal article" date="2018" name="Cell">
        <title>The Chara Genome: Secondary Complexity and Implications for Plant Terrestrialization.</title>
        <authorList>
            <person name="Nishiyama T."/>
            <person name="Sakayama H."/>
            <person name="Vries J.D."/>
            <person name="Buschmann H."/>
            <person name="Saint-Marcoux D."/>
            <person name="Ullrich K.K."/>
            <person name="Haas F.B."/>
            <person name="Vanderstraeten L."/>
            <person name="Becker D."/>
            <person name="Lang D."/>
            <person name="Vosolsobe S."/>
            <person name="Rombauts S."/>
            <person name="Wilhelmsson P.K.I."/>
            <person name="Janitza P."/>
            <person name="Kern R."/>
            <person name="Heyl A."/>
            <person name="Rumpler F."/>
            <person name="Villalobos L.I.A.C."/>
            <person name="Clay J.M."/>
            <person name="Skokan R."/>
            <person name="Toyoda A."/>
            <person name="Suzuki Y."/>
            <person name="Kagoshima H."/>
            <person name="Schijlen E."/>
            <person name="Tajeshwar N."/>
            <person name="Catarino B."/>
            <person name="Hetherington A.J."/>
            <person name="Saltykova A."/>
            <person name="Bonnot C."/>
            <person name="Breuninger H."/>
            <person name="Symeonidi A."/>
            <person name="Radhakrishnan G.V."/>
            <person name="Van Nieuwerburgh F."/>
            <person name="Deforce D."/>
            <person name="Chang C."/>
            <person name="Karol K.G."/>
            <person name="Hedrich R."/>
            <person name="Ulvskov P."/>
            <person name="Glockner G."/>
            <person name="Delwiche C.F."/>
            <person name="Petrasek J."/>
            <person name="Van de Peer Y."/>
            <person name="Friml J."/>
            <person name="Beilby M."/>
            <person name="Dolan L."/>
            <person name="Kohara Y."/>
            <person name="Sugano S."/>
            <person name="Fujiyama A."/>
            <person name="Delaux P.-M."/>
            <person name="Quint M."/>
            <person name="TheiBen G."/>
            <person name="Hagemann M."/>
            <person name="Harholt J."/>
            <person name="Dunand C."/>
            <person name="Zachgo S."/>
            <person name="Langdale J."/>
            <person name="Maumus F."/>
            <person name="Straeten D.V.D."/>
            <person name="Gould S.B."/>
            <person name="Rensing S.A."/>
        </authorList>
    </citation>
    <scope>NUCLEOTIDE SEQUENCE [LARGE SCALE GENOMIC DNA]</scope>
    <source>
        <strain evidence="2 3">S276</strain>
    </source>
</reference>
<dbReference type="Pfam" id="PF17919">
    <property type="entry name" value="RT_RNaseH_2"/>
    <property type="match status" value="1"/>
</dbReference>
<dbReference type="EMBL" id="BFEA01000312">
    <property type="protein sequence ID" value="GBG79154.1"/>
    <property type="molecule type" value="Genomic_DNA"/>
</dbReference>
<comment type="caution">
    <text evidence="2">The sequence shown here is derived from an EMBL/GenBank/DDBJ whole genome shotgun (WGS) entry which is preliminary data.</text>
</comment>
<accession>A0A388LA45</accession>
<evidence type="ECO:0000313" key="2">
    <source>
        <dbReference type="EMBL" id="GBG79154.1"/>
    </source>
</evidence>
<feature type="domain" description="Reverse transcriptase/retrotransposon-derived protein RNase H-like" evidence="1">
    <location>
        <begin position="10"/>
        <end position="114"/>
    </location>
</feature>
<organism evidence="2 3">
    <name type="scientific">Chara braunii</name>
    <name type="common">Braun's stonewort</name>
    <dbReference type="NCBI Taxonomy" id="69332"/>
    <lineage>
        <taxon>Eukaryota</taxon>
        <taxon>Viridiplantae</taxon>
        <taxon>Streptophyta</taxon>
        <taxon>Charophyceae</taxon>
        <taxon>Charales</taxon>
        <taxon>Characeae</taxon>
        <taxon>Chara</taxon>
    </lineage>
</organism>
<dbReference type="Gramene" id="GBG79154">
    <property type="protein sequence ID" value="GBG79154"/>
    <property type="gene ID" value="CBR_g28870"/>
</dbReference>
<dbReference type="CDD" id="cd09274">
    <property type="entry name" value="RNase_HI_RT_Ty3"/>
    <property type="match status" value="1"/>
</dbReference>
<evidence type="ECO:0000313" key="3">
    <source>
        <dbReference type="Proteomes" id="UP000265515"/>
    </source>
</evidence>
<evidence type="ECO:0000259" key="1">
    <source>
        <dbReference type="Pfam" id="PF17919"/>
    </source>
</evidence>
<dbReference type="Proteomes" id="UP000265515">
    <property type="component" value="Unassembled WGS sequence"/>
</dbReference>
<dbReference type="AlphaFoldDB" id="A0A388LA45"/>